<dbReference type="AlphaFoldDB" id="A0AAN6G3B9"/>
<name>A0AAN6G3B9_9BASI</name>
<evidence type="ECO:0000313" key="5">
    <source>
        <dbReference type="Proteomes" id="UP001176521"/>
    </source>
</evidence>
<dbReference type="PANTHER" id="PTHR24223">
    <property type="entry name" value="ATP-BINDING CASSETTE SUB-FAMILY C"/>
    <property type="match status" value="1"/>
</dbReference>
<accession>A0AAN6G3B9</accession>
<dbReference type="EMBL" id="JAPDMQ010001564">
    <property type="protein sequence ID" value="KAK0517857.1"/>
    <property type="molecule type" value="Genomic_DNA"/>
</dbReference>
<evidence type="ECO:0000259" key="3">
    <source>
        <dbReference type="Pfam" id="PF00005"/>
    </source>
</evidence>
<feature type="domain" description="ABC transporter" evidence="3">
    <location>
        <begin position="118"/>
        <end position="189"/>
    </location>
</feature>
<dbReference type="Pfam" id="PF00005">
    <property type="entry name" value="ABC_tran"/>
    <property type="match status" value="1"/>
</dbReference>
<dbReference type="FunFam" id="3.40.50.300:FF:004162">
    <property type="entry name" value="ATP binding cassette subfamily C member 5"/>
    <property type="match status" value="1"/>
</dbReference>
<keyword evidence="1" id="KW-0547">Nucleotide-binding</keyword>
<keyword evidence="2" id="KW-0067">ATP-binding</keyword>
<dbReference type="GO" id="GO:0016887">
    <property type="term" value="F:ATP hydrolysis activity"/>
    <property type="evidence" value="ECO:0007669"/>
    <property type="project" value="InterPro"/>
</dbReference>
<evidence type="ECO:0000256" key="1">
    <source>
        <dbReference type="ARBA" id="ARBA00022741"/>
    </source>
</evidence>
<organism evidence="4 5">
    <name type="scientific">Tilletia horrida</name>
    <dbReference type="NCBI Taxonomy" id="155126"/>
    <lineage>
        <taxon>Eukaryota</taxon>
        <taxon>Fungi</taxon>
        <taxon>Dikarya</taxon>
        <taxon>Basidiomycota</taxon>
        <taxon>Ustilaginomycotina</taxon>
        <taxon>Exobasidiomycetes</taxon>
        <taxon>Tilletiales</taxon>
        <taxon>Tilletiaceae</taxon>
        <taxon>Tilletia</taxon>
    </lineage>
</organism>
<dbReference type="InterPro" id="IPR003439">
    <property type="entry name" value="ABC_transporter-like_ATP-bd"/>
</dbReference>
<gene>
    <name evidence="4" type="ORF">OC842_007977</name>
</gene>
<dbReference type="Gene3D" id="3.40.50.300">
    <property type="entry name" value="P-loop containing nucleotide triphosphate hydrolases"/>
    <property type="match status" value="1"/>
</dbReference>
<comment type="caution">
    <text evidence="4">The sequence shown here is derived from an EMBL/GenBank/DDBJ whole genome shotgun (WGS) entry which is preliminary data.</text>
</comment>
<evidence type="ECO:0000313" key="4">
    <source>
        <dbReference type="EMBL" id="KAK0517857.1"/>
    </source>
</evidence>
<dbReference type="SUPFAM" id="SSF52540">
    <property type="entry name" value="P-loop containing nucleoside triphosphate hydrolases"/>
    <property type="match status" value="1"/>
</dbReference>
<dbReference type="Proteomes" id="UP001176521">
    <property type="component" value="Unassembled WGS sequence"/>
</dbReference>
<reference evidence="4" key="1">
    <citation type="journal article" date="2023" name="PhytoFront">
        <title>Draft Genome Resources of Seven Strains of Tilletia horrida, Causal Agent of Kernel Smut of Rice.</title>
        <authorList>
            <person name="Khanal S."/>
            <person name="Antony Babu S."/>
            <person name="Zhou X.G."/>
        </authorList>
    </citation>
    <scope>NUCLEOTIDE SEQUENCE</scope>
    <source>
        <strain evidence="4">TX3</strain>
    </source>
</reference>
<dbReference type="InterPro" id="IPR027417">
    <property type="entry name" value="P-loop_NTPase"/>
</dbReference>
<feature type="non-terminal residue" evidence="4">
    <location>
        <position position="194"/>
    </location>
</feature>
<proteinExistence type="predicted"/>
<dbReference type="GO" id="GO:0042626">
    <property type="term" value="F:ATPase-coupled transmembrane transporter activity"/>
    <property type="evidence" value="ECO:0007669"/>
    <property type="project" value="TreeGrafter"/>
</dbReference>
<evidence type="ECO:0000256" key="2">
    <source>
        <dbReference type="ARBA" id="ARBA00022840"/>
    </source>
</evidence>
<dbReference type="GO" id="GO:0005524">
    <property type="term" value="F:ATP binding"/>
    <property type="evidence" value="ECO:0007669"/>
    <property type="project" value="UniProtKB-KW"/>
</dbReference>
<sequence>MAALAVDLRDSEATRQKRYFPIAADVATWGGPMGKDMNANFRPSVSLTIIAELQFLMMGTSRVEALFVSMERITNICKVPREGAEIVEPRPPASWPQTGEVEFKDLRVKYAPELPDVLKGVSFKVVGGTKVGIVGPTGCGKSTTVQSLFRFVEFAGGSIEIDGLDISKVGLKDLRSRIQIVPQDPVILSGTLRD</sequence>
<protein>
    <recommendedName>
        <fullName evidence="3">ABC transporter domain-containing protein</fullName>
    </recommendedName>
</protein>
<dbReference type="InterPro" id="IPR050173">
    <property type="entry name" value="ABC_transporter_C-like"/>
</dbReference>
<keyword evidence="5" id="KW-1185">Reference proteome</keyword>
<dbReference type="GO" id="GO:0016020">
    <property type="term" value="C:membrane"/>
    <property type="evidence" value="ECO:0007669"/>
    <property type="project" value="TreeGrafter"/>
</dbReference>